<dbReference type="AlphaFoldDB" id="A0AAN9PBR2"/>
<protein>
    <submittedName>
        <fullName evidence="1">Uncharacterized protein</fullName>
    </submittedName>
</protein>
<evidence type="ECO:0000313" key="1">
    <source>
        <dbReference type="EMBL" id="KAK7292326.1"/>
    </source>
</evidence>
<accession>A0AAN9PBR2</accession>
<evidence type="ECO:0000313" key="2">
    <source>
        <dbReference type="Proteomes" id="UP001372338"/>
    </source>
</evidence>
<dbReference type="EMBL" id="JAYWIO010000001">
    <property type="protein sequence ID" value="KAK7292326.1"/>
    <property type="molecule type" value="Genomic_DNA"/>
</dbReference>
<comment type="caution">
    <text evidence="1">The sequence shown here is derived from an EMBL/GenBank/DDBJ whole genome shotgun (WGS) entry which is preliminary data.</text>
</comment>
<organism evidence="1 2">
    <name type="scientific">Crotalaria pallida</name>
    <name type="common">Smooth rattlebox</name>
    <name type="synonym">Crotalaria striata</name>
    <dbReference type="NCBI Taxonomy" id="3830"/>
    <lineage>
        <taxon>Eukaryota</taxon>
        <taxon>Viridiplantae</taxon>
        <taxon>Streptophyta</taxon>
        <taxon>Embryophyta</taxon>
        <taxon>Tracheophyta</taxon>
        <taxon>Spermatophyta</taxon>
        <taxon>Magnoliopsida</taxon>
        <taxon>eudicotyledons</taxon>
        <taxon>Gunneridae</taxon>
        <taxon>Pentapetalae</taxon>
        <taxon>rosids</taxon>
        <taxon>fabids</taxon>
        <taxon>Fabales</taxon>
        <taxon>Fabaceae</taxon>
        <taxon>Papilionoideae</taxon>
        <taxon>50 kb inversion clade</taxon>
        <taxon>genistoids sensu lato</taxon>
        <taxon>core genistoids</taxon>
        <taxon>Crotalarieae</taxon>
        <taxon>Crotalaria</taxon>
    </lineage>
</organism>
<sequence>MNSVDVSSWLLIEDSADSEEDYSGFFFSSMCPNEDDKASTCGLSNDGAGHQEDEGINEDESSYAYDNEVVGGNSTLWMSIGALEDEAETRIGDEVNVNELEDRVFWEMCMAVGYP</sequence>
<name>A0AAN9PBR2_CROPI</name>
<proteinExistence type="predicted"/>
<keyword evidence="2" id="KW-1185">Reference proteome</keyword>
<dbReference type="Proteomes" id="UP001372338">
    <property type="component" value="Unassembled WGS sequence"/>
</dbReference>
<reference evidence="1 2" key="1">
    <citation type="submission" date="2024-01" db="EMBL/GenBank/DDBJ databases">
        <title>The genomes of 5 underutilized Papilionoideae crops provide insights into root nodulation and disease resistanc.</title>
        <authorList>
            <person name="Yuan L."/>
        </authorList>
    </citation>
    <scope>NUCLEOTIDE SEQUENCE [LARGE SCALE GENOMIC DNA]</scope>
    <source>
        <strain evidence="1">ZHUSHIDOU_FW_LH</strain>
        <tissue evidence="1">Leaf</tissue>
    </source>
</reference>
<gene>
    <name evidence="1" type="ORF">RIF29_08104</name>
</gene>